<sequence>MNSEPVDNGFSPLKTAVVQLLLALIAFDFQAYTICSNFVSSQRQTGKSSPRRIVKTKQTTTY</sequence>
<evidence type="ECO:0000256" key="1">
    <source>
        <dbReference type="SAM" id="MobiDB-lite"/>
    </source>
</evidence>
<keyword evidence="4" id="KW-1185">Reference proteome</keyword>
<name>A0A2K8YXV1_9BACT</name>
<proteinExistence type="predicted"/>
<organism evidence="3 4">
    <name type="scientific">Spirosoma pollinicola</name>
    <dbReference type="NCBI Taxonomy" id="2057025"/>
    <lineage>
        <taxon>Bacteria</taxon>
        <taxon>Pseudomonadati</taxon>
        <taxon>Bacteroidota</taxon>
        <taxon>Cytophagia</taxon>
        <taxon>Cytophagales</taxon>
        <taxon>Cytophagaceae</taxon>
        <taxon>Spirosoma</taxon>
    </lineage>
</organism>
<keyword evidence="2" id="KW-0472">Membrane</keyword>
<dbReference type="RefSeq" id="WP_100988183.1">
    <property type="nucleotide sequence ID" value="NZ_CP025096.1"/>
</dbReference>
<evidence type="ECO:0000313" key="4">
    <source>
        <dbReference type="Proteomes" id="UP000232883"/>
    </source>
</evidence>
<protein>
    <submittedName>
        <fullName evidence="3">Uncharacterized protein</fullName>
    </submittedName>
</protein>
<feature type="transmembrane region" description="Helical" evidence="2">
    <location>
        <begin position="20"/>
        <end position="39"/>
    </location>
</feature>
<dbReference type="AlphaFoldDB" id="A0A2K8YXV1"/>
<gene>
    <name evidence="3" type="ORF">CWM47_11895</name>
</gene>
<dbReference type="KEGG" id="spir:CWM47_11895"/>
<keyword evidence="2" id="KW-1133">Transmembrane helix</keyword>
<reference evidence="3 4" key="1">
    <citation type="submission" date="2017-11" db="EMBL/GenBank/DDBJ databases">
        <title>Taxonomic description and genome sequences of Spirosoma HA7 sp. nov., isolated from pollen microhabitat of Corylus avellana.</title>
        <authorList>
            <person name="Ambika Manirajan B."/>
            <person name="Suarez C."/>
            <person name="Ratering S."/>
            <person name="Geissler-Plaum R."/>
            <person name="Cardinale M."/>
            <person name="Sylvia S."/>
        </authorList>
    </citation>
    <scope>NUCLEOTIDE SEQUENCE [LARGE SCALE GENOMIC DNA]</scope>
    <source>
        <strain evidence="3 4">HA7</strain>
    </source>
</reference>
<feature type="region of interest" description="Disordered" evidence="1">
    <location>
        <begin position="40"/>
        <end position="62"/>
    </location>
</feature>
<accession>A0A2K8YXV1</accession>
<evidence type="ECO:0000313" key="3">
    <source>
        <dbReference type="EMBL" id="AUD02466.1"/>
    </source>
</evidence>
<dbReference type="Proteomes" id="UP000232883">
    <property type="component" value="Chromosome"/>
</dbReference>
<dbReference type="EMBL" id="CP025096">
    <property type="protein sequence ID" value="AUD02466.1"/>
    <property type="molecule type" value="Genomic_DNA"/>
</dbReference>
<evidence type="ECO:0000256" key="2">
    <source>
        <dbReference type="SAM" id="Phobius"/>
    </source>
</evidence>
<keyword evidence="2" id="KW-0812">Transmembrane</keyword>